<dbReference type="Gene3D" id="3.30.1740.20">
    <property type="entry name" value="Ribosomal protein S26e"/>
    <property type="match status" value="1"/>
</dbReference>
<protein>
    <recommendedName>
        <fullName evidence="4">40S ribosomal protein S26</fullName>
    </recommendedName>
</protein>
<dbReference type="GO" id="GO:0006412">
    <property type="term" value="P:translation"/>
    <property type="evidence" value="ECO:0007669"/>
    <property type="project" value="InterPro"/>
</dbReference>
<dbReference type="PANTHER" id="PTHR12538">
    <property type="entry name" value="40S RIBOSOMAL PROTEIN S26"/>
    <property type="match status" value="1"/>
</dbReference>
<evidence type="ECO:0000256" key="1">
    <source>
        <dbReference type="ARBA" id="ARBA00008596"/>
    </source>
</evidence>
<dbReference type="FunFam" id="3.30.1740.20:FF:000007">
    <property type="entry name" value="40S ribosomal protein S26"/>
    <property type="match status" value="1"/>
</dbReference>
<organism evidence="6 7">
    <name type="scientific">Thalassiosira oceanica</name>
    <name type="common">Marine diatom</name>
    <dbReference type="NCBI Taxonomy" id="159749"/>
    <lineage>
        <taxon>Eukaryota</taxon>
        <taxon>Sar</taxon>
        <taxon>Stramenopiles</taxon>
        <taxon>Ochrophyta</taxon>
        <taxon>Bacillariophyta</taxon>
        <taxon>Coscinodiscophyceae</taxon>
        <taxon>Thalassiosirophycidae</taxon>
        <taxon>Thalassiosirales</taxon>
        <taxon>Thalassiosiraceae</taxon>
        <taxon>Thalassiosira</taxon>
    </lineage>
</organism>
<accession>K0R7W8</accession>
<evidence type="ECO:0000256" key="4">
    <source>
        <dbReference type="RuleBase" id="RU363128"/>
    </source>
</evidence>
<evidence type="ECO:0000313" key="6">
    <source>
        <dbReference type="EMBL" id="EJK48154.1"/>
    </source>
</evidence>
<proteinExistence type="inferred from homology"/>
<dbReference type="GO" id="GO:0003729">
    <property type="term" value="F:mRNA binding"/>
    <property type="evidence" value="ECO:0007669"/>
    <property type="project" value="TreeGrafter"/>
</dbReference>
<comment type="similarity">
    <text evidence="1 4">Belongs to the eukaryotic ribosomal protein eS26 family.</text>
</comment>
<gene>
    <name evidence="6" type="ORF">THAOC_33075</name>
</gene>
<feature type="region of interest" description="Disordered" evidence="5">
    <location>
        <begin position="1"/>
        <end position="31"/>
    </location>
</feature>
<keyword evidence="7" id="KW-1185">Reference proteome</keyword>
<dbReference type="InterPro" id="IPR038551">
    <property type="entry name" value="Ribosomal_eS26_sf"/>
</dbReference>
<dbReference type="EMBL" id="AGNL01046211">
    <property type="protein sequence ID" value="EJK48154.1"/>
    <property type="molecule type" value="Genomic_DNA"/>
</dbReference>
<evidence type="ECO:0000256" key="5">
    <source>
        <dbReference type="SAM" id="MobiDB-lite"/>
    </source>
</evidence>
<name>K0R7W8_THAOC</name>
<keyword evidence="2 4" id="KW-0689">Ribosomal protein</keyword>
<dbReference type="AlphaFoldDB" id="K0R7W8"/>
<keyword evidence="3 4" id="KW-0687">Ribonucleoprotein</keyword>
<dbReference type="Proteomes" id="UP000266841">
    <property type="component" value="Unassembled WGS sequence"/>
</dbReference>
<dbReference type="InterPro" id="IPR000892">
    <property type="entry name" value="Ribosomal_eS26"/>
</dbReference>
<dbReference type="PANTHER" id="PTHR12538:SF0">
    <property type="entry name" value="40S RIBOSOMAL PROTEIN S26"/>
    <property type="match status" value="1"/>
</dbReference>
<dbReference type="OrthoDB" id="10262653at2759"/>
<evidence type="ECO:0000313" key="7">
    <source>
        <dbReference type="Proteomes" id="UP000266841"/>
    </source>
</evidence>
<comment type="caution">
    <text evidence="6">The sequence shown here is derived from an EMBL/GenBank/DDBJ whole genome shotgun (WGS) entry which is preliminary data.</text>
</comment>
<dbReference type="Pfam" id="PF01283">
    <property type="entry name" value="Ribosomal_S26e"/>
    <property type="match status" value="1"/>
</dbReference>
<sequence length="243" mass="27431">MSVRRTGSEHGTAPLGLGLSRRREEREDTRGNTYFPRVARLELSVDEIGESEAGSEESVTLDPEKFVKVCPAYDRGWTRTIIDQTFVSCGDYARTYGLGRRRFQTVSGDEGLAVSGGADWAVLLGARLSGAALVSFIMTVKRRNHGRNKHGRGHVKRVRCASTGKAIPKDKAIKRFIVRNIVDASSLRDIKEASAYQEYQLPKLYLKMYYCVEAAVHQRIVRGRSRTDRRIRTPPERKFVRRG</sequence>
<evidence type="ECO:0000256" key="3">
    <source>
        <dbReference type="ARBA" id="ARBA00023274"/>
    </source>
</evidence>
<dbReference type="GO" id="GO:0022627">
    <property type="term" value="C:cytosolic small ribosomal subunit"/>
    <property type="evidence" value="ECO:0007669"/>
    <property type="project" value="TreeGrafter"/>
</dbReference>
<reference evidence="6 7" key="1">
    <citation type="journal article" date="2012" name="Genome Biol.">
        <title>Genome and low-iron response of an oceanic diatom adapted to chronic iron limitation.</title>
        <authorList>
            <person name="Lommer M."/>
            <person name="Specht M."/>
            <person name="Roy A.S."/>
            <person name="Kraemer L."/>
            <person name="Andreson R."/>
            <person name="Gutowska M.A."/>
            <person name="Wolf J."/>
            <person name="Bergner S.V."/>
            <person name="Schilhabel M.B."/>
            <person name="Klostermeier U.C."/>
            <person name="Beiko R.G."/>
            <person name="Rosenstiel P."/>
            <person name="Hippler M."/>
            <person name="Laroche J."/>
        </authorList>
    </citation>
    <scope>NUCLEOTIDE SEQUENCE [LARGE SCALE GENOMIC DNA]</scope>
    <source>
        <strain evidence="6 7">CCMP1005</strain>
    </source>
</reference>
<feature type="compositionally biased region" description="Basic and acidic residues" evidence="5">
    <location>
        <begin position="21"/>
        <end position="30"/>
    </location>
</feature>
<dbReference type="eggNOG" id="KOG1768">
    <property type="taxonomic scope" value="Eukaryota"/>
</dbReference>
<dbReference type="GO" id="GO:0003735">
    <property type="term" value="F:structural constituent of ribosome"/>
    <property type="evidence" value="ECO:0007669"/>
    <property type="project" value="InterPro"/>
</dbReference>
<evidence type="ECO:0000256" key="2">
    <source>
        <dbReference type="ARBA" id="ARBA00022980"/>
    </source>
</evidence>